<proteinExistence type="predicted"/>
<dbReference type="EMBL" id="WUUL01000001">
    <property type="protein sequence ID" value="MXQ52522.1"/>
    <property type="molecule type" value="Genomic_DNA"/>
</dbReference>
<sequence>MGDKMDDKKFFDLLDYEGKDEEQLIRKLEKLLKSDRPELNPYRPEFEQRLAELKEKKANQ</sequence>
<gene>
    <name evidence="1" type="ORF">GSM42_01885</name>
</gene>
<name>A0A6I4VWY1_9BACL</name>
<accession>A0A6I4VWY1</accession>
<reference evidence="1 2" key="1">
    <citation type="submission" date="2019-12" db="EMBL/GenBank/DDBJ databases">
        <title>Whole-genome analyses of novel actinobacteria.</title>
        <authorList>
            <person name="Sahin N."/>
            <person name="Saygin H."/>
        </authorList>
    </citation>
    <scope>NUCLEOTIDE SEQUENCE [LARGE SCALE GENOMIC DNA]</scope>
    <source>
        <strain evidence="1 2">KC615</strain>
    </source>
</reference>
<organism evidence="1 2">
    <name type="scientific">Shimazuella alba</name>
    <dbReference type="NCBI Taxonomy" id="2690964"/>
    <lineage>
        <taxon>Bacteria</taxon>
        <taxon>Bacillati</taxon>
        <taxon>Bacillota</taxon>
        <taxon>Bacilli</taxon>
        <taxon>Bacillales</taxon>
        <taxon>Thermoactinomycetaceae</taxon>
        <taxon>Shimazuella</taxon>
    </lineage>
</organism>
<dbReference type="RefSeq" id="WP_160799535.1">
    <property type="nucleotide sequence ID" value="NZ_WUUL01000001.1"/>
</dbReference>
<evidence type="ECO:0000313" key="2">
    <source>
        <dbReference type="Proteomes" id="UP000430692"/>
    </source>
</evidence>
<evidence type="ECO:0000313" key="1">
    <source>
        <dbReference type="EMBL" id="MXQ52522.1"/>
    </source>
</evidence>
<comment type="caution">
    <text evidence="1">The sequence shown here is derived from an EMBL/GenBank/DDBJ whole genome shotgun (WGS) entry which is preliminary data.</text>
</comment>
<protein>
    <submittedName>
        <fullName evidence="1">Uncharacterized protein</fullName>
    </submittedName>
</protein>
<keyword evidence="2" id="KW-1185">Reference proteome</keyword>
<dbReference type="AlphaFoldDB" id="A0A6I4VWY1"/>
<dbReference type="Proteomes" id="UP000430692">
    <property type="component" value="Unassembled WGS sequence"/>
</dbReference>